<dbReference type="InterPro" id="IPR003660">
    <property type="entry name" value="HAMP_dom"/>
</dbReference>
<evidence type="ECO:0000256" key="3">
    <source>
        <dbReference type="ARBA" id="ARBA00029447"/>
    </source>
</evidence>
<evidence type="ECO:0000313" key="11">
    <source>
        <dbReference type="Proteomes" id="UP000628442"/>
    </source>
</evidence>
<dbReference type="EMBL" id="BMWV01000007">
    <property type="protein sequence ID" value="GGY49304.1"/>
    <property type="molecule type" value="Genomic_DNA"/>
</dbReference>
<keyword evidence="2" id="KW-0488">Methylation</keyword>
<dbReference type="EMBL" id="CP036401">
    <property type="protein sequence ID" value="QBI01243.1"/>
    <property type="molecule type" value="Genomic_DNA"/>
</dbReference>
<dbReference type="Gene3D" id="6.10.340.10">
    <property type="match status" value="1"/>
</dbReference>
<evidence type="ECO:0000313" key="10">
    <source>
        <dbReference type="Proteomes" id="UP000292307"/>
    </source>
</evidence>
<dbReference type="InterPro" id="IPR004090">
    <property type="entry name" value="Chemotax_Me-accpt_rcpt"/>
</dbReference>
<dbReference type="Gene3D" id="1.10.287.950">
    <property type="entry name" value="Methyl-accepting chemotaxis protein"/>
    <property type="match status" value="1"/>
</dbReference>
<dbReference type="InterPro" id="IPR024478">
    <property type="entry name" value="HlyB_4HB_MCP"/>
</dbReference>
<keyword evidence="5" id="KW-0472">Membrane</keyword>
<protein>
    <submittedName>
        <fullName evidence="9">HAMP domain-containing protein</fullName>
    </submittedName>
    <submittedName>
        <fullName evidence="8">Methyl-accepting chemotaxis protein</fullName>
    </submittedName>
</protein>
<organism evidence="8 11">
    <name type="scientific">Pseudoduganella albidiflava</name>
    <dbReference type="NCBI Taxonomy" id="321983"/>
    <lineage>
        <taxon>Bacteria</taxon>
        <taxon>Pseudomonadati</taxon>
        <taxon>Pseudomonadota</taxon>
        <taxon>Betaproteobacteria</taxon>
        <taxon>Burkholderiales</taxon>
        <taxon>Oxalobacteraceae</taxon>
        <taxon>Telluria group</taxon>
        <taxon>Pseudoduganella</taxon>
    </lineage>
</organism>
<dbReference type="GO" id="GO:0006935">
    <property type="term" value="P:chemotaxis"/>
    <property type="evidence" value="ECO:0007669"/>
    <property type="project" value="InterPro"/>
</dbReference>
<dbReference type="FunFam" id="1.10.287.950:FF:000001">
    <property type="entry name" value="Methyl-accepting chemotaxis sensory transducer"/>
    <property type="match status" value="1"/>
</dbReference>
<gene>
    <name evidence="9" type="ORF">EYF70_10630</name>
    <name evidence="8" type="ORF">GCM10007387_34490</name>
</gene>
<dbReference type="GO" id="GO:0005886">
    <property type="term" value="C:plasma membrane"/>
    <property type="evidence" value="ECO:0007669"/>
    <property type="project" value="TreeGrafter"/>
</dbReference>
<evidence type="ECO:0000256" key="5">
    <source>
        <dbReference type="SAM" id="Phobius"/>
    </source>
</evidence>
<dbReference type="CDD" id="cd06225">
    <property type="entry name" value="HAMP"/>
    <property type="match status" value="1"/>
</dbReference>
<dbReference type="AlphaFoldDB" id="A0A411WWS1"/>
<proteinExistence type="inferred from homology"/>
<dbReference type="CDD" id="cd19411">
    <property type="entry name" value="MCP2201-like_sensor"/>
    <property type="match status" value="1"/>
</dbReference>
<keyword evidence="5" id="KW-0812">Transmembrane</keyword>
<keyword evidence="4" id="KW-0807">Transducer</keyword>
<evidence type="ECO:0000259" key="6">
    <source>
        <dbReference type="PROSITE" id="PS50111"/>
    </source>
</evidence>
<dbReference type="PANTHER" id="PTHR43531:SF14">
    <property type="entry name" value="METHYL-ACCEPTING CHEMOTAXIS PROTEIN I-RELATED"/>
    <property type="match status" value="1"/>
</dbReference>
<comment type="similarity">
    <text evidence="3">Belongs to the methyl-accepting chemotaxis (MCP) protein family.</text>
</comment>
<dbReference type="InterPro" id="IPR047347">
    <property type="entry name" value="YvaQ-like_sensor"/>
</dbReference>
<dbReference type="InterPro" id="IPR004089">
    <property type="entry name" value="MCPsignal_dom"/>
</dbReference>
<dbReference type="Pfam" id="PF00015">
    <property type="entry name" value="MCPsignal"/>
    <property type="match status" value="1"/>
</dbReference>
<reference evidence="8" key="1">
    <citation type="journal article" date="2014" name="Int. J. Syst. Evol. Microbiol.">
        <title>Complete genome sequence of Corynebacterium casei LMG S-19264T (=DSM 44701T), isolated from a smear-ripened cheese.</title>
        <authorList>
            <consortium name="US DOE Joint Genome Institute (JGI-PGF)"/>
            <person name="Walter F."/>
            <person name="Albersmeier A."/>
            <person name="Kalinowski J."/>
            <person name="Ruckert C."/>
        </authorList>
    </citation>
    <scope>NUCLEOTIDE SEQUENCE</scope>
    <source>
        <strain evidence="8">KCTC 12343</strain>
    </source>
</reference>
<dbReference type="PROSITE" id="PS50111">
    <property type="entry name" value="CHEMOTAXIS_TRANSDUC_2"/>
    <property type="match status" value="1"/>
</dbReference>
<sequence>MPNIFRRHTGARVVAAFAAILAMLAMVTLASLWSLQKVAGNADLLVDDKLARQRLAIELRASEQLNALRALSIARSDSLEVGDAFMAQLAAGEKVTQRLERQLAALRGDAGELAVIDALHRQQQRFRAARDEIFNQKEMGRTQQVDALIASDFEPRLAGYMGALDALLAHQARAARQVSDDSHATLAAMRVLLGGLGLAALVAGAVLALLLTRSIVRPLRDAVAFAERTAEGDLTGTLRHGRHDEVGQLLDALNEMARRLAVTVGGVRDAAAAIDAASVEVAHGNLDLSRRTERQAATLEETAAALDQLATTVRINGSQAIDAARLAQGAADVAGQGGSAIAQVSTTMEGISRSAARIVDIIAVIDGIAFQTNILALNAAVEAARAGEQGRGFAVVAGEVRALAQRSATAAREIKALIGESVATIGQGTHLAAGAQATMGGMLDRVGGVSALMARIGDASHAQTDGIAQMNDAVADLERDTQNNAALVEQVAAASASLRQQAQVLTTLVQQFRVVAVTAPAGKSLPALR</sequence>
<evidence type="ECO:0000256" key="4">
    <source>
        <dbReference type="PROSITE-ProRule" id="PRU00284"/>
    </source>
</evidence>
<feature type="transmembrane region" description="Helical" evidence="5">
    <location>
        <begin position="12"/>
        <end position="35"/>
    </location>
</feature>
<dbReference type="GO" id="GO:0004888">
    <property type="term" value="F:transmembrane signaling receptor activity"/>
    <property type="evidence" value="ECO:0007669"/>
    <property type="project" value="InterPro"/>
</dbReference>
<dbReference type="OrthoDB" id="5441488at2"/>
<feature type="domain" description="HAMP" evidence="7">
    <location>
        <begin position="213"/>
        <end position="265"/>
    </location>
</feature>
<dbReference type="SMART" id="SM00283">
    <property type="entry name" value="MA"/>
    <property type="match status" value="1"/>
</dbReference>
<dbReference type="GO" id="GO:0007165">
    <property type="term" value="P:signal transduction"/>
    <property type="evidence" value="ECO:0007669"/>
    <property type="project" value="UniProtKB-KW"/>
</dbReference>
<feature type="domain" description="Methyl-accepting transducer" evidence="6">
    <location>
        <begin position="270"/>
        <end position="499"/>
    </location>
</feature>
<accession>A0A411WWS1</accession>
<dbReference type="PANTHER" id="PTHR43531">
    <property type="entry name" value="PROTEIN ICFG"/>
    <property type="match status" value="1"/>
</dbReference>
<dbReference type="Pfam" id="PF12729">
    <property type="entry name" value="4HB_MCP_1"/>
    <property type="match status" value="1"/>
</dbReference>
<evidence type="ECO:0000256" key="1">
    <source>
        <dbReference type="ARBA" id="ARBA00004370"/>
    </source>
</evidence>
<reference evidence="9 10" key="2">
    <citation type="submission" date="2019-02" db="EMBL/GenBank/DDBJ databases">
        <title>Draft Genome Sequences of Six Type Strains of the Genus Massilia.</title>
        <authorList>
            <person name="Miess H."/>
            <person name="Frediansyhah A."/>
            <person name="Gross H."/>
        </authorList>
    </citation>
    <scope>NUCLEOTIDE SEQUENCE [LARGE SCALE GENOMIC DNA]</scope>
    <source>
        <strain evidence="9 10">DSM 17472</strain>
    </source>
</reference>
<dbReference type="SUPFAM" id="SSF58104">
    <property type="entry name" value="Methyl-accepting chemotaxis protein (MCP) signaling domain"/>
    <property type="match status" value="1"/>
</dbReference>
<dbReference type="Proteomes" id="UP000292307">
    <property type="component" value="Chromosome"/>
</dbReference>
<reference evidence="8" key="3">
    <citation type="submission" date="2022-12" db="EMBL/GenBank/DDBJ databases">
        <authorList>
            <person name="Sun Q."/>
            <person name="Kim S."/>
        </authorList>
    </citation>
    <scope>NUCLEOTIDE SEQUENCE</scope>
    <source>
        <strain evidence="8">KCTC 12343</strain>
    </source>
</reference>
<keyword evidence="5" id="KW-1133">Transmembrane helix</keyword>
<feature type="transmembrane region" description="Helical" evidence="5">
    <location>
        <begin position="191"/>
        <end position="211"/>
    </location>
</feature>
<dbReference type="Proteomes" id="UP000628442">
    <property type="component" value="Unassembled WGS sequence"/>
</dbReference>
<dbReference type="SMART" id="SM00304">
    <property type="entry name" value="HAMP"/>
    <property type="match status" value="1"/>
</dbReference>
<name>A0A411WWS1_9BURK</name>
<dbReference type="Pfam" id="PF00672">
    <property type="entry name" value="HAMP"/>
    <property type="match status" value="1"/>
</dbReference>
<keyword evidence="10" id="KW-1185">Reference proteome</keyword>
<dbReference type="RefSeq" id="WP_131145365.1">
    <property type="nucleotide sequence ID" value="NZ_BMWV01000007.1"/>
</dbReference>
<dbReference type="PROSITE" id="PS50885">
    <property type="entry name" value="HAMP"/>
    <property type="match status" value="1"/>
</dbReference>
<dbReference type="PRINTS" id="PR00260">
    <property type="entry name" value="CHEMTRNSDUCR"/>
</dbReference>
<evidence type="ECO:0000259" key="7">
    <source>
        <dbReference type="PROSITE" id="PS50885"/>
    </source>
</evidence>
<comment type="subcellular location">
    <subcellularLocation>
        <location evidence="1">Membrane</location>
    </subcellularLocation>
</comment>
<evidence type="ECO:0000313" key="8">
    <source>
        <dbReference type="EMBL" id="GGY49304.1"/>
    </source>
</evidence>
<evidence type="ECO:0000256" key="2">
    <source>
        <dbReference type="ARBA" id="ARBA00022481"/>
    </source>
</evidence>
<dbReference type="InterPro" id="IPR051310">
    <property type="entry name" value="MCP_chemotaxis"/>
</dbReference>
<evidence type="ECO:0000313" key="9">
    <source>
        <dbReference type="EMBL" id="QBI01243.1"/>
    </source>
</evidence>